<keyword evidence="6" id="KW-0804">Transcription</keyword>
<comment type="function">
    <text evidence="8">Involved in the regulation of telomere length, clustering and has a specific role in telomere position effect (TPE).</text>
</comment>
<keyword evidence="7 8" id="KW-0539">Nucleus</keyword>
<evidence type="ECO:0000256" key="9">
    <source>
        <dbReference type="SAM" id="MobiDB-lite"/>
    </source>
</evidence>
<keyword evidence="14" id="KW-1185">Reference proteome</keyword>
<evidence type="ECO:0000256" key="7">
    <source>
        <dbReference type="ARBA" id="ARBA00023242"/>
    </source>
</evidence>
<feature type="domain" description="BRCT" evidence="12">
    <location>
        <begin position="9"/>
        <end position="88"/>
    </location>
</feature>
<comment type="subcellular location">
    <subcellularLocation>
        <location evidence="8">Nucleus</location>
    </subcellularLocation>
    <subcellularLocation>
        <location evidence="8">Chromosome</location>
        <location evidence="8">Telomere</location>
    </subcellularLocation>
</comment>
<dbReference type="EMBL" id="JADGJQ010000044">
    <property type="protein sequence ID" value="KAJ3176097.1"/>
    <property type="molecule type" value="Genomic_DNA"/>
</dbReference>
<feature type="domain" description="TERF2-interacting telomeric protein 1 Myb" evidence="10">
    <location>
        <begin position="106"/>
        <end position="155"/>
    </location>
</feature>
<reference evidence="13" key="1">
    <citation type="submission" date="2020-05" db="EMBL/GenBank/DDBJ databases">
        <title>Phylogenomic resolution of chytrid fungi.</title>
        <authorList>
            <person name="Stajich J.E."/>
            <person name="Amses K."/>
            <person name="Simmons R."/>
            <person name="Seto K."/>
            <person name="Myers J."/>
            <person name="Bonds A."/>
            <person name="Quandt C.A."/>
            <person name="Barry K."/>
            <person name="Liu P."/>
            <person name="Grigoriev I."/>
            <person name="Longcore J.E."/>
            <person name="James T.Y."/>
        </authorList>
    </citation>
    <scope>NUCLEOTIDE SEQUENCE</scope>
    <source>
        <strain evidence="13">JEL0379</strain>
    </source>
</reference>
<comment type="caution">
    <text evidence="13">The sequence shown here is derived from an EMBL/GenBank/DDBJ whole genome shotgun (WGS) entry which is preliminary data.</text>
</comment>
<dbReference type="Pfam" id="PF08914">
    <property type="entry name" value="Myb_Rap1"/>
    <property type="match status" value="2"/>
</dbReference>
<dbReference type="Gene3D" id="1.10.10.60">
    <property type="entry name" value="Homeodomain-like"/>
    <property type="match status" value="2"/>
</dbReference>
<evidence type="ECO:0000313" key="13">
    <source>
        <dbReference type="EMBL" id="KAJ3176097.1"/>
    </source>
</evidence>
<keyword evidence="5" id="KW-0010">Activator</keyword>
<evidence type="ECO:0000313" key="14">
    <source>
        <dbReference type="Proteomes" id="UP001212152"/>
    </source>
</evidence>
<dbReference type="InterPro" id="IPR039595">
    <property type="entry name" value="TE2IP/Rap1"/>
</dbReference>
<dbReference type="Proteomes" id="UP001212152">
    <property type="component" value="Unassembled WGS sequence"/>
</dbReference>
<evidence type="ECO:0000256" key="6">
    <source>
        <dbReference type="ARBA" id="ARBA00023163"/>
    </source>
</evidence>
<comment type="similarity">
    <text evidence="1 8">Belongs to the RAP1 family.</text>
</comment>
<feature type="region of interest" description="Disordered" evidence="9">
    <location>
        <begin position="349"/>
        <end position="401"/>
    </location>
</feature>
<feature type="domain" description="TERF2-interacting telomeric protein 1 Myb" evidence="10">
    <location>
        <begin position="266"/>
        <end position="306"/>
    </location>
</feature>
<organism evidence="13 14">
    <name type="scientific">Geranomyces variabilis</name>
    <dbReference type="NCBI Taxonomy" id="109894"/>
    <lineage>
        <taxon>Eukaryota</taxon>
        <taxon>Fungi</taxon>
        <taxon>Fungi incertae sedis</taxon>
        <taxon>Chytridiomycota</taxon>
        <taxon>Chytridiomycota incertae sedis</taxon>
        <taxon>Chytridiomycetes</taxon>
        <taxon>Spizellomycetales</taxon>
        <taxon>Powellomycetaceae</taxon>
        <taxon>Geranomyces</taxon>
    </lineage>
</organism>
<evidence type="ECO:0000256" key="3">
    <source>
        <dbReference type="ARBA" id="ARBA00022895"/>
    </source>
</evidence>
<dbReference type="GO" id="GO:0070187">
    <property type="term" value="C:shelterin complex"/>
    <property type="evidence" value="ECO:0007669"/>
    <property type="project" value="TreeGrafter"/>
</dbReference>
<feature type="compositionally biased region" description="Basic and acidic residues" evidence="9">
    <location>
        <begin position="433"/>
        <end position="442"/>
    </location>
</feature>
<keyword evidence="4" id="KW-0805">Transcription regulation</keyword>
<keyword evidence="3 8" id="KW-0779">Telomere</keyword>
<dbReference type="Pfam" id="PF16589">
    <property type="entry name" value="BRCT_2"/>
    <property type="match status" value="1"/>
</dbReference>
<evidence type="ECO:0000256" key="1">
    <source>
        <dbReference type="ARBA" id="ARBA00010467"/>
    </source>
</evidence>
<protein>
    <recommendedName>
        <fullName evidence="8">DNA-binding protein RAP1</fullName>
    </recommendedName>
</protein>
<feature type="compositionally biased region" description="Low complexity" evidence="9">
    <location>
        <begin position="488"/>
        <end position="501"/>
    </location>
</feature>
<evidence type="ECO:0000259" key="11">
    <source>
        <dbReference type="Pfam" id="PF11626"/>
    </source>
</evidence>
<dbReference type="Pfam" id="PF11626">
    <property type="entry name" value="Rap1_C"/>
    <property type="match status" value="1"/>
</dbReference>
<keyword evidence="2 8" id="KW-0158">Chromosome</keyword>
<dbReference type="InterPro" id="IPR015010">
    <property type="entry name" value="TERF2IP_Myb"/>
</dbReference>
<proteinExistence type="inferred from homology"/>
<comment type="subunit">
    <text evidence="8">Homodimer.</text>
</comment>
<sequence length="756" mass="83152">MLQSHDPIFVDETTGRPLKFAITLGNHKAEARALIEKYGGEVAKNNHEDGIFMKLTGPDVDNPTLGWYSTEYVTDCVQQGMLLDRQRYSMDIKGKATGRRTTRNHFSSADEQILRDHLKNADYAHASGNTLYIELAKTFPQHTAQSWRHHAVKILPSLRKTANGTSTSGNERKPRRPVFTAHETAVLREALLRADPQEYEAVFNVIGDIFTAPSRTLESWMEHGTGLLASAAECKHFEGPDVPLENGGTGKARNPFIVREKEMIREAAKKDAHAIQANASSYWKAFATKHPSHTWEAWKEHYNKKMLPVFNDADQILKVAKKSLAQHAQGAATDEDELPAASNFLGFSVTGGANPPPQPPFSLPLINAETSDSERDEPVPMTQAPGHPSDISEDEDTDPNALDPIWKVTAETPADNEDFSSAGETTSQVKEAATQRESEDSSAKTSAPGDESAEDVANSQEAHSPPVFYTQCASAPSSDVEDEEECAETTTTGAADAHTQAPLFEAQDEEKGDETTTTAGADATNHEPIPLVGATEQELEEMLETQAMLTQGHNVQEAEEKTDADSAVHRIEVRELDSTEAPLPTQQRCTLLDAESVPSLPKRSRETTQNVEILPAKRKRRGSVDLLVPLDKRNGSPSSVAASPRLATARVRDRYLNRFDRMCALFEHFTRRQCAQALHAASGNFARAHALLEVNFILGDVVDNAMTRSIFTRAEDDVILARNEEAMAELAARQGRDSVAERAKFLEQYTRTRAAS</sequence>
<evidence type="ECO:0000259" key="12">
    <source>
        <dbReference type="Pfam" id="PF16589"/>
    </source>
</evidence>
<name>A0AAD5XLP9_9FUNG</name>
<feature type="domain" description="TRF2-interacting telomeric protein/Rap1 C-terminal" evidence="11">
    <location>
        <begin position="669"/>
        <end position="747"/>
    </location>
</feature>
<evidence type="ECO:0000256" key="8">
    <source>
        <dbReference type="RuleBase" id="RU367107"/>
    </source>
</evidence>
<evidence type="ECO:0000256" key="5">
    <source>
        <dbReference type="ARBA" id="ARBA00023159"/>
    </source>
</evidence>
<dbReference type="SUPFAM" id="SSF46689">
    <property type="entry name" value="Homeodomain-like"/>
    <property type="match status" value="2"/>
</dbReference>
<feature type="region of interest" description="Disordered" evidence="9">
    <location>
        <begin position="414"/>
        <end position="529"/>
    </location>
</feature>
<dbReference type="InterPro" id="IPR021661">
    <property type="entry name" value="Rap1_C"/>
</dbReference>
<evidence type="ECO:0000259" key="10">
    <source>
        <dbReference type="Pfam" id="PF08914"/>
    </source>
</evidence>
<dbReference type="PANTHER" id="PTHR16466">
    <property type="entry name" value="TELOMERE REPEAT-BINDING FACTOR 2-INTERACTING PROTEIN 1"/>
    <property type="match status" value="1"/>
</dbReference>
<dbReference type="GO" id="GO:0042162">
    <property type="term" value="F:telomeric DNA binding"/>
    <property type="evidence" value="ECO:0007669"/>
    <property type="project" value="TreeGrafter"/>
</dbReference>
<dbReference type="PANTHER" id="PTHR16466:SF6">
    <property type="entry name" value="TELOMERIC REPEAT-BINDING FACTOR 2-INTERACTING PROTEIN 1"/>
    <property type="match status" value="1"/>
</dbReference>
<gene>
    <name evidence="13" type="ORF">HDU87_005472</name>
</gene>
<dbReference type="GO" id="GO:0031848">
    <property type="term" value="P:protection from non-homologous end joining at telomere"/>
    <property type="evidence" value="ECO:0007669"/>
    <property type="project" value="TreeGrafter"/>
</dbReference>
<dbReference type="GO" id="GO:0010833">
    <property type="term" value="P:telomere maintenance via telomere lengthening"/>
    <property type="evidence" value="ECO:0007669"/>
    <property type="project" value="UniProtKB-UniRule"/>
</dbReference>
<dbReference type="AlphaFoldDB" id="A0AAD5XLP9"/>
<accession>A0AAD5XLP9</accession>
<evidence type="ECO:0000256" key="4">
    <source>
        <dbReference type="ARBA" id="ARBA00023015"/>
    </source>
</evidence>
<dbReference type="InterPro" id="IPR009057">
    <property type="entry name" value="Homeodomain-like_sf"/>
</dbReference>
<dbReference type="CDD" id="cd11655">
    <property type="entry name" value="rap1_myb-like"/>
    <property type="match status" value="2"/>
</dbReference>
<dbReference type="InterPro" id="IPR001357">
    <property type="entry name" value="BRCT_dom"/>
</dbReference>
<evidence type="ECO:0000256" key="2">
    <source>
        <dbReference type="ARBA" id="ARBA00022454"/>
    </source>
</evidence>